<proteinExistence type="predicted"/>
<keyword evidence="3" id="KW-1185">Reference proteome</keyword>
<dbReference type="VEuPathDB" id="VectorBase:ASIS021681"/>
<dbReference type="EMBL" id="ATLV01025133">
    <property type="status" value="NOT_ANNOTATED_CDS"/>
    <property type="molecule type" value="Genomic_DNA"/>
</dbReference>
<dbReference type="EnsemblMetazoa" id="ASIC020369-RA">
    <property type="protein sequence ID" value="ASIC020369-PA"/>
    <property type="gene ID" value="ASIC020369"/>
</dbReference>
<accession>A0A084WPW0</accession>
<reference evidence="1 3" key="1">
    <citation type="journal article" date="2014" name="BMC Genomics">
        <title>Genome sequence of Anopheles sinensis provides insight into genetics basis of mosquito competence for malaria parasites.</title>
        <authorList>
            <person name="Zhou D."/>
            <person name="Zhang D."/>
            <person name="Ding G."/>
            <person name="Shi L."/>
            <person name="Hou Q."/>
            <person name="Ye Y."/>
            <person name="Xu Y."/>
            <person name="Zhou H."/>
            <person name="Xiong C."/>
            <person name="Li S."/>
            <person name="Yu J."/>
            <person name="Hong S."/>
            <person name="Yu X."/>
            <person name="Zou P."/>
            <person name="Chen C."/>
            <person name="Chang X."/>
            <person name="Wang W."/>
            <person name="Lv Y."/>
            <person name="Sun Y."/>
            <person name="Ma L."/>
            <person name="Shen B."/>
            <person name="Zhu C."/>
        </authorList>
    </citation>
    <scope>NUCLEOTIDE SEQUENCE [LARGE SCALE GENOMIC DNA]</scope>
</reference>
<dbReference type="VEuPathDB" id="VectorBase:ASIC020369"/>
<name>A0A084WPW0_ANOSI</name>
<evidence type="ECO:0000313" key="2">
    <source>
        <dbReference type="EnsemblMetazoa" id="ASIC020369-PA"/>
    </source>
</evidence>
<dbReference type="AlphaFoldDB" id="A0A084WPW0"/>
<protein>
    <submittedName>
        <fullName evidence="1 2">Tripeptidyl-peptidase 1</fullName>
    </submittedName>
</protein>
<dbReference type="EMBL" id="KE525369">
    <property type="protein sequence ID" value="KFB52254.1"/>
    <property type="molecule type" value="Genomic_DNA"/>
</dbReference>
<reference evidence="2" key="2">
    <citation type="submission" date="2020-05" db="UniProtKB">
        <authorList>
            <consortium name="EnsemblMetazoa"/>
        </authorList>
    </citation>
    <scope>IDENTIFICATION</scope>
</reference>
<gene>
    <name evidence="1" type="ORF">ZHAS_00020369</name>
</gene>
<sequence>MKRFLQHTPTFRRQQKPYRRAYLTRPVWWDGGGKEGCGVAGSWAGCARAFRALTKKGEGFPGNVEYISASDLVGFTSIQSNSWDGGGREVFHAVPRWKSMQIPEYSRVFSANSTPRARVEDLRRGIAPSTHRLIP</sequence>
<evidence type="ECO:0000313" key="3">
    <source>
        <dbReference type="Proteomes" id="UP000030765"/>
    </source>
</evidence>
<evidence type="ECO:0000313" key="1">
    <source>
        <dbReference type="EMBL" id="KFB52254.1"/>
    </source>
</evidence>
<dbReference type="Proteomes" id="UP000030765">
    <property type="component" value="Unassembled WGS sequence"/>
</dbReference>
<organism evidence="1">
    <name type="scientific">Anopheles sinensis</name>
    <name type="common">Mosquito</name>
    <dbReference type="NCBI Taxonomy" id="74873"/>
    <lineage>
        <taxon>Eukaryota</taxon>
        <taxon>Metazoa</taxon>
        <taxon>Ecdysozoa</taxon>
        <taxon>Arthropoda</taxon>
        <taxon>Hexapoda</taxon>
        <taxon>Insecta</taxon>
        <taxon>Pterygota</taxon>
        <taxon>Neoptera</taxon>
        <taxon>Endopterygota</taxon>
        <taxon>Diptera</taxon>
        <taxon>Nematocera</taxon>
        <taxon>Culicoidea</taxon>
        <taxon>Culicidae</taxon>
        <taxon>Anophelinae</taxon>
        <taxon>Anopheles</taxon>
    </lineage>
</organism>